<feature type="domain" description="WYL" evidence="1">
    <location>
        <begin position="152"/>
        <end position="219"/>
    </location>
</feature>
<sequence length="327" mass="38543">MERHILFRIYDIDRMLKRKEYPNCTKLKEYFLEHHGLTLSIRTIMRDIDTMRLDLGAPIEYDREKNGYYYENESFSLPAVRLTEGELISIFLAEEILKKYKNTPFEATIKRAFEKVELLLPQSVSIDFNEIGQAYSFDIRQTRPLDKQSAKVFDTLAKAIGDKMSVEINYYAISRNATQKRVIDPYHLRHTQGAWYLVGYCHLRKEVRTFAVNQIRSIKTLKEPFTVRADFSPEKFFEHSWGISEGGPLTKVVVKIDKEIARWFEDRKLHSSQQTKENKDGSLTLTFRVAGTNEIKRWILSQGRYAKVVEPKELEQEIRREVMEILK</sequence>
<dbReference type="PANTHER" id="PTHR34580">
    <property type="match status" value="1"/>
</dbReference>
<dbReference type="Pfam" id="PF25583">
    <property type="entry name" value="WCX"/>
    <property type="match status" value="1"/>
</dbReference>
<dbReference type="EMBL" id="METM01000027">
    <property type="protein sequence ID" value="OGB89319.1"/>
    <property type="molecule type" value="Genomic_DNA"/>
</dbReference>
<dbReference type="InterPro" id="IPR057727">
    <property type="entry name" value="WCX_dom"/>
</dbReference>
<name>A0A1F4Q0A9_UNCSA</name>
<protein>
    <submittedName>
        <fullName evidence="3">Uncharacterized protein</fullName>
    </submittedName>
</protein>
<dbReference type="PANTHER" id="PTHR34580:SF9">
    <property type="entry name" value="SLL5097 PROTEIN"/>
    <property type="match status" value="1"/>
</dbReference>
<evidence type="ECO:0000259" key="1">
    <source>
        <dbReference type="Pfam" id="PF13280"/>
    </source>
</evidence>
<dbReference type="Proteomes" id="UP000178724">
    <property type="component" value="Unassembled WGS sequence"/>
</dbReference>
<gene>
    <name evidence="3" type="ORF">A2625_04040</name>
</gene>
<feature type="domain" description="WCX" evidence="2">
    <location>
        <begin position="249"/>
        <end position="325"/>
    </location>
</feature>
<dbReference type="InterPro" id="IPR051534">
    <property type="entry name" value="CBASS_pafABC_assoc_protein"/>
</dbReference>
<proteinExistence type="predicted"/>
<dbReference type="Pfam" id="PF13280">
    <property type="entry name" value="WYL"/>
    <property type="match status" value="1"/>
</dbReference>
<reference evidence="3 4" key="1">
    <citation type="journal article" date="2016" name="Nat. Commun.">
        <title>Thousands of microbial genomes shed light on interconnected biogeochemical processes in an aquifer system.</title>
        <authorList>
            <person name="Anantharaman K."/>
            <person name="Brown C.T."/>
            <person name="Hug L.A."/>
            <person name="Sharon I."/>
            <person name="Castelle C.J."/>
            <person name="Probst A.J."/>
            <person name="Thomas B.C."/>
            <person name="Singh A."/>
            <person name="Wilkins M.J."/>
            <person name="Karaoz U."/>
            <person name="Brodie E.L."/>
            <person name="Williams K.H."/>
            <person name="Hubbard S.S."/>
            <person name="Banfield J.F."/>
        </authorList>
    </citation>
    <scope>NUCLEOTIDE SEQUENCE [LARGE SCALE GENOMIC DNA]</scope>
</reference>
<dbReference type="InterPro" id="IPR026881">
    <property type="entry name" value="WYL_dom"/>
</dbReference>
<evidence type="ECO:0000259" key="2">
    <source>
        <dbReference type="Pfam" id="PF25583"/>
    </source>
</evidence>
<dbReference type="PROSITE" id="PS52050">
    <property type="entry name" value="WYL"/>
    <property type="match status" value="1"/>
</dbReference>
<accession>A0A1F4Q0A9</accession>
<dbReference type="AlphaFoldDB" id="A0A1F4Q0A9"/>
<evidence type="ECO:0000313" key="3">
    <source>
        <dbReference type="EMBL" id="OGB89319.1"/>
    </source>
</evidence>
<evidence type="ECO:0000313" key="4">
    <source>
        <dbReference type="Proteomes" id="UP000178724"/>
    </source>
</evidence>
<comment type="caution">
    <text evidence="3">The sequence shown here is derived from an EMBL/GenBank/DDBJ whole genome shotgun (WGS) entry which is preliminary data.</text>
</comment>
<organism evidence="3 4">
    <name type="scientific">candidate division WOR-1 bacterium RIFCSPHIGHO2_01_FULL_53_15</name>
    <dbReference type="NCBI Taxonomy" id="1802564"/>
    <lineage>
        <taxon>Bacteria</taxon>
        <taxon>Bacillati</taxon>
        <taxon>Saganbacteria</taxon>
    </lineage>
</organism>